<dbReference type="Proteomes" id="UP000078046">
    <property type="component" value="Unassembled WGS sequence"/>
</dbReference>
<dbReference type="AlphaFoldDB" id="A0A177AR71"/>
<keyword evidence="2" id="KW-1185">Reference proteome</keyword>
<name>A0A177AR71_9BILA</name>
<evidence type="ECO:0000313" key="2">
    <source>
        <dbReference type="Proteomes" id="UP000078046"/>
    </source>
</evidence>
<protein>
    <submittedName>
        <fullName evidence="1">Uncharacterized protein</fullName>
    </submittedName>
</protein>
<gene>
    <name evidence="1" type="ORF">A3Q56_08286</name>
</gene>
<accession>A0A177AR71</accession>
<proteinExistence type="predicted"/>
<reference evidence="1 2" key="1">
    <citation type="submission" date="2016-04" db="EMBL/GenBank/DDBJ databases">
        <title>The genome of Intoshia linei affirms orthonectids as highly simplified spiralians.</title>
        <authorList>
            <person name="Mikhailov K.V."/>
            <person name="Slusarev G.S."/>
            <person name="Nikitin M.A."/>
            <person name="Logacheva M.D."/>
            <person name="Penin A."/>
            <person name="Aleoshin V."/>
            <person name="Panchin Y.V."/>
        </authorList>
    </citation>
    <scope>NUCLEOTIDE SEQUENCE [LARGE SCALE GENOMIC DNA]</scope>
    <source>
        <strain evidence="1">Intl2013</strain>
        <tissue evidence="1">Whole animal</tissue>
    </source>
</reference>
<sequence length="142" mass="16571">MAVMDNFLFNRIEKSDFIEMSFKKRNSEYDNTPPTCHNSDLRCKFSKITRKQIISFLKKCEAIHTAPLSVSENVERDNRDIDPLIAAWRHQNPKKPWYLSLSTVQYPTKTRWHSGIQTSLYQAVFGVKAPIKNIRNSVIEPI</sequence>
<dbReference type="OrthoDB" id="2499658at2759"/>
<organism evidence="1 2">
    <name type="scientific">Intoshia linei</name>
    <dbReference type="NCBI Taxonomy" id="1819745"/>
    <lineage>
        <taxon>Eukaryota</taxon>
        <taxon>Metazoa</taxon>
        <taxon>Spiralia</taxon>
        <taxon>Lophotrochozoa</taxon>
        <taxon>Mesozoa</taxon>
        <taxon>Orthonectida</taxon>
        <taxon>Rhopaluridae</taxon>
        <taxon>Intoshia</taxon>
    </lineage>
</organism>
<evidence type="ECO:0000313" key="1">
    <source>
        <dbReference type="EMBL" id="OAF64012.1"/>
    </source>
</evidence>
<dbReference type="EMBL" id="LWCA01002232">
    <property type="protein sequence ID" value="OAF64012.1"/>
    <property type="molecule type" value="Genomic_DNA"/>
</dbReference>
<comment type="caution">
    <text evidence="1">The sequence shown here is derived from an EMBL/GenBank/DDBJ whole genome shotgun (WGS) entry which is preliminary data.</text>
</comment>